<dbReference type="OrthoDB" id="9180906at2"/>
<dbReference type="CDD" id="cd12107">
    <property type="entry name" value="Hemerythrin"/>
    <property type="match status" value="1"/>
</dbReference>
<dbReference type="NCBIfam" id="TIGR02481">
    <property type="entry name" value="hemeryth_dom"/>
    <property type="match status" value="1"/>
</dbReference>
<proteinExistence type="inferred from homology"/>
<reference evidence="5" key="1">
    <citation type="submission" date="2009-08" db="EMBL/GenBank/DDBJ databases">
        <authorList>
            <consortium name="US DOE Joint Genome Institute"/>
            <person name="Lucas S."/>
            <person name="Copeland A."/>
            <person name="Lapidus A."/>
            <person name="Glavina del Rio T."/>
            <person name="Dalin E."/>
            <person name="Tice H."/>
            <person name="Bruce D."/>
            <person name="Barry K."/>
            <person name="Pitluck S."/>
            <person name="Lowry S."/>
            <person name="Larimer F."/>
            <person name="Land M."/>
            <person name="Hauser L."/>
            <person name="Kyrpides N."/>
            <person name="Ivanova N."/>
            <person name="McMahon K.D."/>
            <person name="Hugenholtz P."/>
        </authorList>
    </citation>
    <scope>NUCLEOTIDE SEQUENCE</scope>
    <source>
        <strain evidence="5">UW-1</strain>
    </source>
</reference>
<dbReference type="PANTHER" id="PTHR37164:SF1">
    <property type="entry name" value="BACTERIOHEMERYTHRIN"/>
    <property type="match status" value="1"/>
</dbReference>
<gene>
    <name evidence="5" type="ordered locus">CAP2UW1_2123</name>
</gene>
<dbReference type="Pfam" id="PF01814">
    <property type="entry name" value="Hemerythrin"/>
    <property type="match status" value="1"/>
</dbReference>
<dbReference type="InterPro" id="IPR035938">
    <property type="entry name" value="Hemerythrin-like_sf"/>
</dbReference>
<dbReference type="eggNOG" id="COG2703">
    <property type="taxonomic scope" value="Bacteria"/>
</dbReference>
<organism evidence="5">
    <name type="scientific">Accumulibacter regalis</name>
    <dbReference type="NCBI Taxonomy" id="522306"/>
    <lineage>
        <taxon>Bacteria</taxon>
        <taxon>Pseudomonadati</taxon>
        <taxon>Pseudomonadota</taxon>
        <taxon>Betaproteobacteria</taxon>
        <taxon>Candidatus Accumulibacter</taxon>
    </lineage>
</organism>
<dbReference type="GO" id="GO:0046872">
    <property type="term" value="F:metal ion binding"/>
    <property type="evidence" value="ECO:0007669"/>
    <property type="project" value="UniProtKB-KW"/>
</dbReference>
<dbReference type="Gene3D" id="1.20.120.50">
    <property type="entry name" value="Hemerythrin-like"/>
    <property type="match status" value="1"/>
</dbReference>
<dbReference type="STRING" id="522306.CAP2UW1_2123"/>
<dbReference type="EMBL" id="CP001715">
    <property type="protein sequence ID" value="ACV35418.1"/>
    <property type="molecule type" value="Genomic_DNA"/>
</dbReference>
<dbReference type="HOGENOM" id="CLU_1763966_0_0_4"/>
<dbReference type="AlphaFoldDB" id="C7RN51"/>
<dbReference type="InterPro" id="IPR050669">
    <property type="entry name" value="Hemerythrin"/>
</dbReference>
<reference evidence="5" key="2">
    <citation type="submission" date="2009-09" db="EMBL/GenBank/DDBJ databases">
        <title>Complete sequence of chromosome of Candidatus Accumulibacter phosphatis clade IIA str. UW-1.</title>
        <authorList>
            <consortium name="US DOE Joint Genome Institute"/>
            <person name="Martin H.G."/>
            <person name="Ivanova N."/>
            <person name="Kunin V."/>
            <person name="Warnecke F."/>
            <person name="Barry K."/>
            <person name="He S."/>
            <person name="Salamov A."/>
            <person name="Szeto E."/>
            <person name="Dalin E."/>
            <person name="Pangilinan J.L."/>
            <person name="Lapidus A."/>
            <person name="Lowry S."/>
            <person name="Kyrpides N.C."/>
            <person name="McMahon K.D."/>
            <person name="Hugenholtz P."/>
        </authorList>
    </citation>
    <scope>NUCLEOTIDE SEQUENCE [LARGE SCALE GENOMIC DNA]</scope>
    <source>
        <strain evidence="5">UW-1</strain>
    </source>
</reference>
<evidence type="ECO:0000256" key="3">
    <source>
        <dbReference type="ARBA" id="ARBA00023004"/>
    </source>
</evidence>
<comment type="similarity">
    <text evidence="1">Belongs to the hemerythrin family.</text>
</comment>
<feature type="domain" description="Hemerythrin-like" evidence="4">
    <location>
        <begin position="19"/>
        <end position="122"/>
    </location>
</feature>
<dbReference type="SUPFAM" id="SSF47188">
    <property type="entry name" value="Hemerythrin-like"/>
    <property type="match status" value="1"/>
</dbReference>
<evidence type="ECO:0000259" key="4">
    <source>
        <dbReference type="Pfam" id="PF01814"/>
    </source>
</evidence>
<keyword evidence="3" id="KW-0408">Iron</keyword>
<accession>C7RN51</accession>
<keyword evidence="2" id="KW-0479">Metal-binding</keyword>
<evidence type="ECO:0000256" key="1">
    <source>
        <dbReference type="ARBA" id="ARBA00010587"/>
    </source>
</evidence>
<evidence type="ECO:0000313" key="5">
    <source>
        <dbReference type="EMBL" id="ACV35418.1"/>
    </source>
</evidence>
<dbReference type="InterPro" id="IPR012312">
    <property type="entry name" value="Hemerythrin-like"/>
</dbReference>
<dbReference type="KEGG" id="app:CAP2UW1_2123"/>
<dbReference type="PANTHER" id="PTHR37164">
    <property type="entry name" value="BACTERIOHEMERYTHRIN"/>
    <property type="match status" value="1"/>
</dbReference>
<sequence length="147" mass="16666">MEINLAGVLPEALLIDLPEIDVQHEEIFRRIESLKAACFGSGPAPLEGFQSLLDYLKHHFATEEQVALEAAADFVDHAKVHRENLHALRRALGEVRHGKRDVHSFLRYAEYWFERHINEEDKPFAASVRACRLKSSTAPQLVVSLQA</sequence>
<dbReference type="InterPro" id="IPR012827">
    <property type="entry name" value="Hemerythrin_metal-bd"/>
</dbReference>
<protein>
    <submittedName>
        <fullName evidence="5">Hemerythrin-like metal-binding protein</fullName>
    </submittedName>
</protein>
<name>C7RN51_ACCRE</name>
<evidence type="ECO:0000256" key="2">
    <source>
        <dbReference type="ARBA" id="ARBA00022723"/>
    </source>
</evidence>